<evidence type="ECO:0000256" key="1">
    <source>
        <dbReference type="SAM" id="Phobius"/>
    </source>
</evidence>
<evidence type="ECO:0000313" key="3">
    <source>
        <dbReference type="EMBL" id="UOO95916.1"/>
    </source>
</evidence>
<accession>A0AAV3SJX7</accession>
<dbReference type="GeneID" id="71761025"/>
<reference evidence="2" key="1">
    <citation type="journal article" date="2014" name="Int. J. Syst. Evol. Microbiol.">
        <title>Complete genome sequence of Corynebacterium casei LMG S-19264T (=DSM 44701T), isolated from a smear-ripened cheese.</title>
        <authorList>
            <consortium name="US DOE Joint Genome Institute (JGI-PGF)"/>
            <person name="Walter F."/>
            <person name="Albersmeier A."/>
            <person name="Kalinowski J."/>
            <person name="Ruckert C."/>
        </authorList>
    </citation>
    <scope>NUCLEOTIDE SEQUENCE</scope>
    <source>
        <strain evidence="2">JCM 12289</strain>
    </source>
</reference>
<dbReference type="Proteomes" id="UP001500962">
    <property type="component" value="Unassembled WGS sequence"/>
</dbReference>
<feature type="transmembrane region" description="Helical" evidence="1">
    <location>
        <begin position="45"/>
        <end position="64"/>
    </location>
</feature>
<sequence length="170" mass="18061">MSEGSDAPRRGWSSKRRETVYRELRDVLDSQQSVMDDIDDKALRTVRITALLLGVVVPAAGLAAVTFQPLLAAVGVLALVLSAIVGVLTYGESDLVVGPSGAYAVSLATGDDADWELDFFVELASWTESNAADIADNGRLLFYTQALFVVGIVALTASVAFYPVVTYLGT</sequence>
<reference evidence="2" key="3">
    <citation type="submission" date="2023-12" db="EMBL/GenBank/DDBJ databases">
        <authorList>
            <person name="Sun Q."/>
            <person name="Inoue M."/>
        </authorList>
    </citation>
    <scope>NUCLEOTIDE SEQUENCE</scope>
    <source>
        <strain evidence="2">JCM 12289</strain>
    </source>
</reference>
<keyword evidence="1" id="KW-1133">Transmembrane helix</keyword>
<dbReference type="KEGG" id="hdo:MUK72_04215"/>
<evidence type="ECO:0000313" key="2">
    <source>
        <dbReference type="EMBL" id="GAA0467206.1"/>
    </source>
</evidence>
<feature type="transmembrane region" description="Helical" evidence="1">
    <location>
        <begin position="140"/>
        <end position="165"/>
    </location>
</feature>
<evidence type="ECO:0000313" key="4">
    <source>
        <dbReference type="Proteomes" id="UP000830542"/>
    </source>
</evidence>
<dbReference type="AlphaFoldDB" id="A0AAV3SJX7"/>
<gene>
    <name evidence="2" type="ORF">GCM10008985_25210</name>
    <name evidence="3" type="ORF">MUK72_04215</name>
</gene>
<protein>
    <submittedName>
        <fullName evidence="2">Uncharacterized protein</fullName>
    </submittedName>
</protein>
<keyword evidence="1" id="KW-0812">Transmembrane</keyword>
<name>A0AAV3SJX7_HALDO</name>
<feature type="transmembrane region" description="Helical" evidence="1">
    <location>
        <begin position="70"/>
        <end position="90"/>
    </location>
</feature>
<keyword evidence="4" id="KW-1185">Reference proteome</keyword>
<dbReference type="EMBL" id="CP095005">
    <property type="protein sequence ID" value="UOO95916.1"/>
    <property type="molecule type" value="Genomic_DNA"/>
</dbReference>
<evidence type="ECO:0000313" key="5">
    <source>
        <dbReference type="Proteomes" id="UP001500962"/>
    </source>
</evidence>
<dbReference type="Proteomes" id="UP000830542">
    <property type="component" value="Chromosome"/>
</dbReference>
<dbReference type="EMBL" id="BAAADN010000039">
    <property type="protein sequence ID" value="GAA0467206.1"/>
    <property type="molecule type" value="Genomic_DNA"/>
</dbReference>
<dbReference type="RefSeq" id="WP_244704218.1">
    <property type="nucleotide sequence ID" value="NZ_BAAADN010000039.1"/>
</dbReference>
<organism evidence="2 5">
    <name type="scientific">Halococcus dombrowskii</name>
    <dbReference type="NCBI Taxonomy" id="179637"/>
    <lineage>
        <taxon>Archaea</taxon>
        <taxon>Methanobacteriati</taxon>
        <taxon>Methanobacteriota</taxon>
        <taxon>Stenosarchaea group</taxon>
        <taxon>Halobacteria</taxon>
        <taxon>Halobacteriales</taxon>
        <taxon>Halococcaceae</taxon>
        <taxon>Halococcus</taxon>
    </lineage>
</organism>
<proteinExistence type="predicted"/>
<reference evidence="3" key="2">
    <citation type="submission" date="2022-04" db="EMBL/GenBank/DDBJ databases">
        <title>Sequencing and genomic assembly of Halococcus dombrowskii.</title>
        <authorList>
            <person name="Lim S.W."/>
            <person name="MacLea K.S."/>
        </authorList>
    </citation>
    <scope>NUCLEOTIDE SEQUENCE</scope>
    <source>
        <strain evidence="3">H4</strain>
    </source>
</reference>
<keyword evidence="1" id="KW-0472">Membrane</keyword>